<evidence type="ECO:0000313" key="2">
    <source>
        <dbReference type="EMBL" id="KAK3490371.1"/>
    </source>
</evidence>
<dbReference type="AlphaFoldDB" id="A0AAJ0I5D0"/>
<keyword evidence="1" id="KW-0472">Membrane</keyword>
<name>A0AAJ0I5D0_9PEZI</name>
<evidence type="ECO:0000256" key="1">
    <source>
        <dbReference type="SAM" id="Phobius"/>
    </source>
</evidence>
<dbReference type="RefSeq" id="XP_062691554.1">
    <property type="nucleotide sequence ID" value="XM_062836238.1"/>
</dbReference>
<keyword evidence="1" id="KW-1133">Transmembrane helix</keyword>
<dbReference type="PANTHER" id="PTHR35896">
    <property type="entry name" value="IG-LIKE DOMAIN-CONTAINING PROTEIN"/>
    <property type="match status" value="1"/>
</dbReference>
<dbReference type="PANTHER" id="PTHR35896:SF3">
    <property type="entry name" value="MAJOR FACILITATOR SUPERFAMILY TRANSPORTER"/>
    <property type="match status" value="1"/>
</dbReference>
<dbReference type="EMBL" id="JAULSX010000005">
    <property type="protein sequence ID" value="KAK3490371.1"/>
    <property type="molecule type" value="Genomic_DNA"/>
</dbReference>
<evidence type="ECO:0000313" key="3">
    <source>
        <dbReference type="Proteomes" id="UP001285908"/>
    </source>
</evidence>
<comment type="caution">
    <text evidence="2">The sequence shown here is derived from an EMBL/GenBank/DDBJ whole genome shotgun (WGS) entry which is preliminary data.</text>
</comment>
<keyword evidence="1" id="KW-0812">Transmembrane</keyword>
<reference evidence="2 3" key="1">
    <citation type="journal article" date="2023" name="Mol. Phylogenet. Evol.">
        <title>Genome-scale phylogeny and comparative genomics of the fungal order Sordariales.</title>
        <authorList>
            <person name="Hensen N."/>
            <person name="Bonometti L."/>
            <person name="Westerberg I."/>
            <person name="Brannstrom I.O."/>
            <person name="Guillou S."/>
            <person name="Cros-Aarteil S."/>
            <person name="Calhoun S."/>
            <person name="Haridas S."/>
            <person name="Kuo A."/>
            <person name="Mondo S."/>
            <person name="Pangilinan J."/>
            <person name="Riley R."/>
            <person name="LaButti K."/>
            <person name="Andreopoulos B."/>
            <person name="Lipzen A."/>
            <person name="Chen C."/>
            <person name="Yan M."/>
            <person name="Daum C."/>
            <person name="Ng V."/>
            <person name="Clum A."/>
            <person name="Steindorff A."/>
            <person name="Ohm R.A."/>
            <person name="Martin F."/>
            <person name="Silar P."/>
            <person name="Natvig D.O."/>
            <person name="Lalanne C."/>
            <person name="Gautier V."/>
            <person name="Ament-Velasquez S.L."/>
            <person name="Kruys A."/>
            <person name="Hutchinson M.I."/>
            <person name="Powell A.J."/>
            <person name="Barry K."/>
            <person name="Miller A.N."/>
            <person name="Grigoriev I.V."/>
            <person name="Debuchy R."/>
            <person name="Gladieux P."/>
            <person name="Hiltunen Thoren M."/>
            <person name="Johannesson H."/>
        </authorList>
    </citation>
    <scope>NUCLEOTIDE SEQUENCE [LARGE SCALE GENOMIC DNA]</scope>
    <source>
        <strain evidence="2 3">FGSC 10403</strain>
    </source>
</reference>
<dbReference type="GeneID" id="87873860"/>
<gene>
    <name evidence="2" type="ORF">B0T23DRAFT_359692</name>
</gene>
<protein>
    <submittedName>
        <fullName evidence="2">Uncharacterized protein</fullName>
    </submittedName>
</protein>
<accession>A0AAJ0I5D0</accession>
<sequence>MGSHVQNTRNLVPLVCGIGPWHQPDNRRSRLPREATPSYWQSICSMAISHATRQIHQNALRPSLFIYACPTVYTTTKSCPRGTQTQNMSQLKTPFLSRNLEKDYEENVETESRSTTDVDLEDALSTITHKNARPRRRPSYAFLRRILFRSCPDLILYLFALWGFLSLVFQLAQLFLPITPIFPSYHVRPTTSSGARPGTSNTETDTVDVYRPSTFPSPSYDLCSCGSSIREAQSLNCVYDTMAAAWLPPYCRDPELTSIFDRSGPGEGGAWSYYADKNGSVRLSPHQISLLADNHQTNVKGGNVFWASREWHLAHCLFYWQKLVRMRDTNAVMERRFDGWRHARHCYGLLMRRDPPSKEMLLEVDVRLSSGFEMGQEEGEHEGH</sequence>
<organism evidence="2 3">
    <name type="scientific">Neurospora hispaniola</name>
    <dbReference type="NCBI Taxonomy" id="588809"/>
    <lineage>
        <taxon>Eukaryota</taxon>
        <taxon>Fungi</taxon>
        <taxon>Dikarya</taxon>
        <taxon>Ascomycota</taxon>
        <taxon>Pezizomycotina</taxon>
        <taxon>Sordariomycetes</taxon>
        <taxon>Sordariomycetidae</taxon>
        <taxon>Sordariales</taxon>
        <taxon>Sordariaceae</taxon>
        <taxon>Neurospora</taxon>
    </lineage>
</organism>
<dbReference type="Proteomes" id="UP001285908">
    <property type="component" value="Unassembled WGS sequence"/>
</dbReference>
<proteinExistence type="predicted"/>
<feature type="transmembrane region" description="Helical" evidence="1">
    <location>
        <begin position="154"/>
        <end position="176"/>
    </location>
</feature>
<keyword evidence="3" id="KW-1185">Reference proteome</keyword>
<dbReference type="InterPro" id="IPR053008">
    <property type="entry name" value="Phomopsin_biosynth_assoc"/>
</dbReference>